<dbReference type="Proteomes" id="UP000198728">
    <property type="component" value="Unassembled WGS sequence"/>
</dbReference>
<dbReference type="EMBL" id="FOLG01000010">
    <property type="protein sequence ID" value="SFC84891.1"/>
    <property type="molecule type" value="Genomic_DNA"/>
</dbReference>
<dbReference type="RefSeq" id="WP_177208374.1">
    <property type="nucleotide sequence ID" value="NZ_FOLG01000010.1"/>
</dbReference>
<evidence type="ECO:0000313" key="2">
    <source>
        <dbReference type="Proteomes" id="UP000198728"/>
    </source>
</evidence>
<protein>
    <submittedName>
        <fullName evidence="1">Uncharacterized protein</fullName>
    </submittedName>
</protein>
<accession>A0A1I1MHH2</accession>
<gene>
    <name evidence="1" type="ORF">SAMN04488094_11034</name>
</gene>
<dbReference type="AlphaFoldDB" id="A0A1I1MHH2"/>
<organism evidence="1 2">
    <name type="scientific">Tropicimonas isoalkanivorans</name>
    <dbReference type="NCBI Taxonomy" id="441112"/>
    <lineage>
        <taxon>Bacteria</taxon>
        <taxon>Pseudomonadati</taxon>
        <taxon>Pseudomonadota</taxon>
        <taxon>Alphaproteobacteria</taxon>
        <taxon>Rhodobacterales</taxon>
        <taxon>Roseobacteraceae</taxon>
        <taxon>Tropicimonas</taxon>
    </lineage>
</organism>
<keyword evidence="2" id="KW-1185">Reference proteome</keyword>
<evidence type="ECO:0000313" key="1">
    <source>
        <dbReference type="EMBL" id="SFC84891.1"/>
    </source>
</evidence>
<sequence length="57" mass="5798">MGRLYRNLHFLMISTLLMMAVGVALTRAPDVVGAQTTVSDGGLASAGIGHSRAAAGL</sequence>
<name>A0A1I1MHH2_9RHOB</name>
<dbReference type="STRING" id="441112.SAMN04488094_11034"/>
<proteinExistence type="predicted"/>
<reference evidence="1 2" key="1">
    <citation type="submission" date="2016-10" db="EMBL/GenBank/DDBJ databases">
        <authorList>
            <person name="de Groot N.N."/>
        </authorList>
    </citation>
    <scope>NUCLEOTIDE SEQUENCE [LARGE SCALE GENOMIC DNA]</scope>
    <source>
        <strain evidence="1 2">DSM 19548</strain>
    </source>
</reference>